<keyword evidence="6" id="KW-0378">Hydrolase</keyword>
<evidence type="ECO:0000313" key="13">
    <source>
        <dbReference type="Proteomes" id="UP000095214"/>
    </source>
</evidence>
<dbReference type="GO" id="GO:0017061">
    <property type="term" value="F:S-methyl-5-thioadenosine phosphorylase activity"/>
    <property type="evidence" value="ECO:0007669"/>
    <property type="project" value="UniProtKB-EC"/>
</dbReference>
<accession>A0A1D8B0V2</accession>
<keyword evidence="8" id="KW-0186">Copper</keyword>
<evidence type="ECO:0000256" key="11">
    <source>
        <dbReference type="ARBA" id="ARBA00049893"/>
    </source>
</evidence>
<dbReference type="PANTHER" id="PTHR30616">
    <property type="entry name" value="UNCHARACTERIZED PROTEIN YFIH"/>
    <property type="match status" value="1"/>
</dbReference>
<keyword evidence="13" id="KW-1185">Reference proteome</keyword>
<reference evidence="12 13" key="1">
    <citation type="submission" date="2016-09" db="EMBL/GenBank/DDBJ databases">
        <title>Complete genome sequence of Actinomyces hongkongensis HKU8.</title>
        <authorList>
            <person name="Gao Y.-X."/>
            <person name="Zhou Y.-Y."/>
            <person name="Xie Y."/>
            <person name="Wang M."/>
            <person name="Wang S.-J."/>
            <person name="Shen S.-G."/>
        </authorList>
    </citation>
    <scope>NUCLEOTIDE SEQUENCE [LARGE SCALE GENOMIC DNA]</scope>
    <source>
        <strain evidence="12 13">HKU8</strain>
    </source>
</reference>
<dbReference type="InterPro" id="IPR003730">
    <property type="entry name" value="Cu_polyphenol_OxRdtase"/>
</dbReference>
<dbReference type="RefSeq" id="WP_009743050.1">
    <property type="nucleotide sequence ID" value="NZ_CP017298.1"/>
</dbReference>
<evidence type="ECO:0000256" key="8">
    <source>
        <dbReference type="ARBA" id="ARBA00023008"/>
    </source>
</evidence>
<keyword evidence="4" id="KW-0808">Transferase</keyword>
<dbReference type="Proteomes" id="UP000095214">
    <property type="component" value="Chromosome"/>
</dbReference>
<evidence type="ECO:0000256" key="3">
    <source>
        <dbReference type="ARBA" id="ARBA00007353"/>
    </source>
</evidence>
<evidence type="ECO:0000256" key="10">
    <source>
        <dbReference type="ARBA" id="ARBA00048968"/>
    </source>
</evidence>
<sequence length="255" mass="26094">MRSLAPLGGARVFLTEADPGTGPLVGNVSLGVGDDPEAVHARRRYLSARLGAPIVWMDQTHSSDVAVVGLGEMGPIMRAGGAYAPLDSRCEGEYGPVPADGVVIDARGWEGAPALAVMTADCLPVVLSADGGRVLAAVHAGRRGFLSGILVAAVRAMSGLCAEAPAALIGPAICGQCYEVPGSMRDEAEAEAEGIGSRTRWGSAGLDLPGAARRQLEAMGCRVAVDPRCTLEDASLFSFRRDSACGRQALVVAAA</sequence>
<evidence type="ECO:0000256" key="4">
    <source>
        <dbReference type="ARBA" id="ARBA00022679"/>
    </source>
</evidence>
<dbReference type="InterPro" id="IPR011324">
    <property type="entry name" value="Cytotoxic_necrot_fac-like_cat"/>
</dbReference>
<evidence type="ECO:0000256" key="5">
    <source>
        <dbReference type="ARBA" id="ARBA00022723"/>
    </source>
</evidence>
<comment type="similarity">
    <text evidence="3">Belongs to the purine nucleoside phosphorylase YfiH/LACC1 family.</text>
</comment>
<comment type="function">
    <text evidence="2">Purine nucleoside enzyme that catalyzes the phosphorolysis of adenosine and inosine nucleosides, yielding D-ribose 1-phosphate and the respective free bases, adenine and hypoxanthine. Also catalyzes the phosphorolysis of S-methyl-5'-thioadenosine into adenine and S-methyl-5-thio-alpha-D-ribose 1-phosphate. Also has adenosine deaminase activity.</text>
</comment>
<dbReference type="PANTHER" id="PTHR30616:SF2">
    <property type="entry name" value="PURINE NUCLEOSIDE PHOSPHORYLASE LACC1"/>
    <property type="match status" value="1"/>
</dbReference>
<dbReference type="CDD" id="cd16833">
    <property type="entry name" value="YfiH"/>
    <property type="match status" value="1"/>
</dbReference>
<comment type="catalytic activity">
    <reaction evidence="9">
        <text>adenosine + H2O + H(+) = inosine + NH4(+)</text>
        <dbReference type="Rhea" id="RHEA:24408"/>
        <dbReference type="ChEBI" id="CHEBI:15377"/>
        <dbReference type="ChEBI" id="CHEBI:15378"/>
        <dbReference type="ChEBI" id="CHEBI:16335"/>
        <dbReference type="ChEBI" id="CHEBI:17596"/>
        <dbReference type="ChEBI" id="CHEBI:28938"/>
        <dbReference type="EC" id="3.5.4.4"/>
    </reaction>
    <physiologicalReaction direction="left-to-right" evidence="9">
        <dbReference type="Rhea" id="RHEA:24409"/>
    </physiologicalReaction>
</comment>
<evidence type="ECO:0000256" key="1">
    <source>
        <dbReference type="ARBA" id="ARBA00000553"/>
    </source>
</evidence>
<dbReference type="InterPro" id="IPR038371">
    <property type="entry name" value="Cu_polyphenol_OxRdtase_sf"/>
</dbReference>
<name>A0A1D8B0V2_9ACTO</name>
<comment type="catalytic activity">
    <reaction evidence="1">
        <text>inosine + phosphate = alpha-D-ribose 1-phosphate + hypoxanthine</text>
        <dbReference type="Rhea" id="RHEA:27646"/>
        <dbReference type="ChEBI" id="CHEBI:17368"/>
        <dbReference type="ChEBI" id="CHEBI:17596"/>
        <dbReference type="ChEBI" id="CHEBI:43474"/>
        <dbReference type="ChEBI" id="CHEBI:57720"/>
        <dbReference type="EC" id="2.4.2.1"/>
    </reaction>
    <physiologicalReaction direction="left-to-right" evidence="1">
        <dbReference type="Rhea" id="RHEA:27647"/>
    </physiologicalReaction>
</comment>
<dbReference type="Pfam" id="PF02578">
    <property type="entry name" value="Cu-oxidase_4"/>
    <property type="match status" value="1"/>
</dbReference>
<dbReference type="OrthoDB" id="4279at2"/>
<evidence type="ECO:0000256" key="6">
    <source>
        <dbReference type="ARBA" id="ARBA00022801"/>
    </source>
</evidence>
<gene>
    <name evidence="12" type="ORF">BH719_01935</name>
</gene>
<organism evidence="12 13">
    <name type="scientific">Pauljensenia hongkongensis</name>
    <dbReference type="NCBI Taxonomy" id="178339"/>
    <lineage>
        <taxon>Bacteria</taxon>
        <taxon>Bacillati</taxon>
        <taxon>Actinomycetota</taxon>
        <taxon>Actinomycetes</taxon>
        <taxon>Actinomycetales</taxon>
        <taxon>Actinomycetaceae</taxon>
        <taxon>Pauljensenia</taxon>
    </lineage>
</organism>
<dbReference type="SUPFAM" id="SSF64438">
    <property type="entry name" value="CNF1/YfiH-like putative cysteine hydrolases"/>
    <property type="match status" value="1"/>
</dbReference>
<dbReference type="KEGG" id="phon:BH719_01935"/>
<dbReference type="AlphaFoldDB" id="A0A1D8B0V2"/>
<dbReference type="GO" id="GO:0005507">
    <property type="term" value="F:copper ion binding"/>
    <property type="evidence" value="ECO:0007669"/>
    <property type="project" value="TreeGrafter"/>
</dbReference>
<keyword evidence="7" id="KW-0862">Zinc</keyword>
<keyword evidence="5" id="KW-0479">Metal-binding</keyword>
<dbReference type="STRING" id="178339.BH719_01935"/>
<evidence type="ECO:0000256" key="2">
    <source>
        <dbReference type="ARBA" id="ARBA00003215"/>
    </source>
</evidence>
<protein>
    <submittedName>
        <fullName evidence="12">Copper oxidase</fullName>
    </submittedName>
</protein>
<dbReference type="GO" id="GO:0016787">
    <property type="term" value="F:hydrolase activity"/>
    <property type="evidence" value="ECO:0007669"/>
    <property type="project" value="UniProtKB-KW"/>
</dbReference>
<dbReference type="Gene3D" id="3.60.140.10">
    <property type="entry name" value="CNF1/YfiH-like putative cysteine hydrolases"/>
    <property type="match status" value="1"/>
</dbReference>
<evidence type="ECO:0000313" key="12">
    <source>
        <dbReference type="EMBL" id="AOS46781.1"/>
    </source>
</evidence>
<evidence type="ECO:0000256" key="7">
    <source>
        <dbReference type="ARBA" id="ARBA00022833"/>
    </source>
</evidence>
<comment type="catalytic activity">
    <reaction evidence="11">
        <text>S-methyl-5'-thioadenosine + phosphate = 5-(methylsulfanyl)-alpha-D-ribose 1-phosphate + adenine</text>
        <dbReference type="Rhea" id="RHEA:11852"/>
        <dbReference type="ChEBI" id="CHEBI:16708"/>
        <dbReference type="ChEBI" id="CHEBI:17509"/>
        <dbReference type="ChEBI" id="CHEBI:43474"/>
        <dbReference type="ChEBI" id="CHEBI:58533"/>
        <dbReference type="EC" id="2.4.2.28"/>
    </reaction>
    <physiologicalReaction direction="left-to-right" evidence="11">
        <dbReference type="Rhea" id="RHEA:11853"/>
    </physiologicalReaction>
</comment>
<comment type="catalytic activity">
    <reaction evidence="10">
        <text>adenosine + phosphate = alpha-D-ribose 1-phosphate + adenine</text>
        <dbReference type="Rhea" id="RHEA:27642"/>
        <dbReference type="ChEBI" id="CHEBI:16335"/>
        <dbReference type="ChEBI" id="CHEBI:16708"/>
        <dbReference type="ChEBI" id="CHEBI:43474"/>
        <dbReference type="ChEBI" id="CHEBI:57720"/>
        <dbReference type="EC" id="2.4.2.1"/>
    </reaction>
    <physiologicalReaction direction="left-to-right" evidence="10">
        <dbReference type="Rhea" id="RHEA:27643"/>
    </physiologicalReaction>
</comment>
<evidence type="ECO:0000256" key="9">
    <source>
        <dbReference type="ARBA" id="ARBA00047989"/>
    </source>
</evidence>
<dbReference type="EMBL" id="CP017298">
    <property type="protein sequence ID" value="AOS46781.1"/>
    <property type="molecule type" value="Genomic_DNA"/>
</dbReference>
<proteinExistence type="inferred from homology"/>